<dbReference type="EMBL" id="CP035485">
    <property type="protein sequence ID" value="QDI92256.1"/>
    <property type="molecule type" value="Genomic_DNA"/>
</dbReference>
<accession>A0A514LK62</accession>
<keyword evidence="7 9" id="KW-0315">Glutamine amidotransferase</keyword>
<keyword evidence="13" id="KW-0436">Ligase</keyword>
<dbReference type="EC" id="6.3.5.4" evidence="3"/>
<evidence type="ECO:0000256" key="5">
    <source>
        <dbReference type="ARBA" id="ARBA00022840"/>
    </source>
</evidence>
<feature type="active site" description="For GATase activity" evidence="9">
    <location>
        <position position="2"/>
    </location>
</feature>
<dbReference type="InterPro" id="IPR029055">
    <property type="entry name" value="Ntn_hydrolases_N"/>
</dbReference>
<dbReference type="Pfam" id="PF13537">
    <property type="entry name" value="GATase_7"/>
    <property type="match status" value="1"/>
</dbReference>
<proteinExistence type="inferred from homology"/>
<evidence type="ECO:0000259" key="12">
    <source>
        <dbReference type="PROSITE" id="PS51278"/>
    </source>
</evidence>
<evidence type="ECO:0000256" key="8">
    <source>
        <dbReference type="ARBA" id="ARBA00048741"/>
    </source>
</evidence>
<dbReference type="PANTHER" id="PTHR43284">
    <property type="entry name" value="ASPARAGINE SYNTHETASE (GLUTAMINE-HYDROLYZING)"/>
    <property type="match status" value="1"/>
</dbReference>
<dbReference type="AlphaFoldDB" id="A0A514LK62"/>
<keyword evidence="14" id="KW-1185">Reference proteome</keyword>
<evidence type="ECO:0000256" key="6">
    <source>
        <dbReference type="ARBA" id="ARBA00022888"/>
    </source>
</evidence>
<dbReference type="GO" id="GO:0005829">
    <property type="term" value="C:cytosol"/>
    <property type="evidence" value="ECO:0007669"/>
    <property type="project" value="TreeGrafter"/>
</dbReference>
<dbReference type="OrthoDB" id="9763290at2"/>
<keyword evidence="4 10" id="KW-0547">Nucleotide-binding</keyword>
<dbReference type="InterPro" id="IPR001962">
    <property type="entry name" value="Asn_synthase"/>
</dbReference>
<dbReference type="Gene3D" id="3.40.50.620">
    <property type="entry name" value="HUPs"/>
    <property type="match status" value="1"/>
</dbReference>
<dbReference type="PANTHER" id="PTHR43284:SF1">
    <property type="entry name" value="ASPARAGINE SYNTHETASE"/>
    <property type="match status" value="1"/>
</dbReference>
<dbReference type="PROSITE" id="PS51278">
    <property type="entry name" value="GATASE_TYPE_2"/>
    <property type="match status" value="1"/>
</dbReference>
<evidence type="ECO:0000256" key="7">
    <source>
        <dbReference type="ARBA" id="ARBA00022962"/>
    </source>
</evidence>
<keyword evidence="6 9" id="KW-0061">Asparagine biosynthesis</keyword>
<gene>
    <name evidence="13" type="primary">asnB</name>
    <name evidence="13" type="ORF">EPH95_14530</name>
</gene>
<keyword evidence="5 10" id="KW-0067">ATP-binding</keyword>
<comment type="catalytic activity">
    <reaction evidence="8">
        <text>L-aspartate + L-glutamine + ATP + H2O = L-asparagine + L-glutamate + AMP + diphosphate + H(+)</text>
        <dbReference type="Rhea" id="RHEA:12228"/>
        <dbReference type="ChEBI" id="CHEBI:15377"/>
        <dbReference type="ChEBI" id="CHEBI:15378"/>
        <dbReference type="ChEBI" id="CHEBI:29985"/>
        <dbReference type="ChEBI" id="CHEBI:29991"/>
        <dbReference type="ChEBI" id="CHEBI:30616"/>
        <dbReference type="ChEBI" id="CHEBI:33019"/>
        <dbReference type="ChEBI" id="CHEBI:58048"/>
        <dbReference type="ChEBI" id="CHEBI:58359"/>
        <dbReference type="ChEBI" id="CHEBI:456215"/>
        <dbReference type="EC" id="6.3.5.4"/>
    </reaction>
</comment>
<dbReference type="CDD" id="cd00712">
    <property type="entry name" value="AsnB"/>
    <property type="match status" value="1"/>
</dbReference>
<evidence type="ECO:0000256" key="1">
    <source>
        <dbReference type="ARBA" id="ARBA00005187"/>
    </source>
</evidence>
<dbReference type="GO" id="GO:0004066">
    <property type="term" value="F:asparagine synthase (glutamine-hydrolyzing) activity"/>
    <property type="evidence" value="ECO:0007669"/>
    <property type="project" value="UniProtKB-EC"/>
</dbReference>
<evidence type="ECO:0000256" key="11">
    <source>
        <dbReference type="PIRSR" id="PIRSR001589-3"/>
    </source>
</evidence>
<protein>
    <recommendedName>
        <fullName evidence="3">asparagine synthase (glutamine-hydrolyzing)</fullName>
        <ecNumber evidence="3">6.3.5.4</ecNumber>
    </recommendedName>
</protein>
<dbReference type="KEGG" id="sale:EPH95_14530"/>
<dbReference type="InterPro" id="IPR033738">
    <property type="entry name" value="AsnB_N"/>
</dbReference>
<reference evidence="14" key="1">
    <citation type="submission" date="2019-01" db="EMBL/GenBank/DDBJ databases">
        <title>Genomic analysis of Salicibibacter sp. NKC3-5.</title>
        <authorList>
            <person name="Oh Y.J."/>
        </authorList>
    </citation>
    <scope>NUCLEOTIDE SEQUENCE [LARGE SCALE GENOMIC DNA]</scope>
    <source>
        <strain evidence="14">NKC3-5</strain>
    </source>
</reference>
<feature type="domain" description="Glutamine amidotransferase type-2" evidence="12">
    <location>
        <begin position="2"/>
        <end position="216"/>
    </location>
</feature>
<keyword evidence="9" id="KW-0028">Amino-acid biosynthesis</keyword>
<dbReference type="InterPro" id="IPR051786">
    <property type="entry name" value="ASN_synthetase/amidase"/>
</dbReference>
<feature type="binding site" evidence="10">
    <location>
        <position position="292"/>
    </location>
    <ligand>
        <name>ATP</name>
        <dbReference type="ChEBI" id="CHEBI:30616"/>
    </ligand>
</feature>
<dbReference type="SUPFAM" id="SSF56235">
    <property type="entry name" value="N-terminal nucleophile aminohydrolases (Ntn hydrolases)"/>
    <property type="match status" value="1"/>
</dbReference>
<feature type="binding site" evidence="10">
    <location>
        <position position="102"/>
    </location>
    <ligand>
        <name>L-glutamine</name>
        <dbReference type="ChEBI" id="CHEBI:58359"/>
    </ligand>
</feature>
<feature type="site" description="Important for beta-aspartyl-AMP intermediate formation" evidence="11">
    <location>
        <position position="377"/>
    </location>
</feature>
<dbReference type="Proteomes" id="UP000319756">
    <property type="component" value="Chromosome"/>
</dbReference>
<dbReference type="InterPro" id="IPR017932">
    <property type="entry name" value="GATase_2_dom"/>
</dbReference>
<organism evidence="13 14">
    <name type="scientific">Salicibibacter halophilus</name>
    <dbReference type="NCBI Taxonomy" id="2502791"/>
    <lineage>
        <taxon>Bacteria</taxon>
        <taxon>Bacillati</taxon>
        <taxon>Bacillota</taxon>
        <taxon>Bacilli</taxon>
        <taxon>Bacillales</taxon>
        <taxon>Bacillaceae</taxon>
        <taxon>Salicibibacter</taxon>
    </lineage>
</organism>
<evidence type="ECO:0000256" key="3">
    <source>
        <dbReference type="ARBA" id="ARBA00012737"/>
    </source>
</evidence>
<evidence type="ECO:0000313" key="13">
    <source>
        <dbReference type="EMBL" id="QDI92256.1"/>
    </source>
</evidence>
<comment type="pathway">
    <text evidence="1">Amino-acid biosynthesis; L-asparagine biosynthesis; L-asparagine from L-aspartate (L-Gln route): step 1/1.</text>
</comment>
<sequence>MCGITGWLDWKCNMRNEQTQIEDMTNTLIHRGPDDQATWLHDRVAFGHTRLAVVDPRGGRQPMTLTFGKKKATIVYNGELYNTEEIRRALQKEGIQFRSHSDTEVLLNAYLVWGKACVQRINGIFAFAIWDDYQEKLFMARDRLGVKPLFFARTSTGLLFASEIKALLQHRDISATVSETGITEVMALSPSRTPGFGVFENIEELRPAHLLTFDRNGIKVRRYWQVESFERNIDPEENAAIVGDLLKDAVERQLVSDVPVGTFLSGGVDSSALTALASPHYSQERPLNTFSIDYKDNDRYFQRNDFQPDDDNVFIEEMSKTFHTEHHRKMMTVDALTESLGQAVRARDLPGMADIDGSLLWFCKEAKRKATVALSGECADEIFGGYPWFYKKELLDRPYFPWMSSLSLRQQLLNPEWQERIDVEDYARMRYQESIAETPRLEGETNEEAKRREMFYLNMIWFMTTLLDRKDRMSMAASLEVRVPFADHRLVEYVWNIPWDQKQYKGIEKGILRKALEPVLPKKVLYRKKSPYPKTHHPQYTESLVEMSKQILDDRQAPLHDIIDRTRYQALVDSKGKDIDTPFFGQLMSGPQLLAYLWQVNEWLKTYKINICG</sequence>
<evidence type="ECO:0000256" key="2">
    <source>
        <dbReference type="ARBA" id="ARBA00005752"/>
    </source>
</evidence>
<dbReference type="InterPro" id="IPR006426">
    <property type="entry name" value="Asn_synth_AEB"/>
</dbReference>
<dbReference type="SUPFAM" id="SSF52402">
    <property type="entry name" value="Adenine nucleotide alpha hydrolases-like"/>
    <property type="match status" value="1"/>
</dbReference>
<dbReference type="GO" id="GO:0006529">
    <property type="term" value="P:asparagine biosynthetic process"/>
    <property type="evidence" value="ECO:0007669"/>
    <property type="project" value="UniProtKB-KW"/>
</dbReference>
<dbReference type="CDD" id="cd01991">
    <property type="entry name" value="Asn_synthase_B_C"/>
    <property type="match status" value="1"/>
</dbReference>
<dbReference type="RefSeq" id="WP_142090766.1">
    <property type="nucleotide sequence ID" value="NZ_CP035485.1"/>
</dbReference>
<evidence type="ECO:0000256" key="10">
    <source>
        <dbReference type="PIRSR" id="PIRSR001589-2"/>
    </source>
</evidence>
<dbReference type="NCBIfam" id="TIGR01536">
    <property type="entry name" value="asn_synth_AEB"/>
    <property type="match status" value="1"/>
</dbReference>
<name>A0A514LK62_9BACI</name>
<dbReference type="Pfam" id="PF00733">
    <property type="entry name" value="Asn_synthase"/>
    <property type="match status" value="1"/>
</dbReference>
<comment type="similarity">
    <text evidence="2">Belongs to the asparagine synthetase family.</text>
</comment>
<dbReference type="PIRSF" id="PIRSF001589">
    <property type="entry name" value="Asn_synthetase_glu-h"/>
    <property type="match status" value="1"/>
</dbReference>
<feature type="binding site" evidence="10">
    <location>
        <begin position="375"/>
        <end position="376"/>
    </location>
    <ligand>
        <name>ATP</name>
        <dbReference type="ChEBI" id="CHEBI:30616"/>
    </ligand>
</feature>
<evidence type="ECO:0000256" key="4">
    <source>
        <dbReference type="ARBA" id="ARBA00022741"/>
    </source>
</evidence>
<dbReference type="GO" id="GO:0005524">
    <property type="term" value="F:ATP binding"/>
    <property type="evidence" value="ECO:0007669"/>
    <property type="project" value="UniProtKB-KW"/>
</dbReference>
<dbReference type="Gene3D" id="3.60.20.10">
    <property type="entry name" value="Glutamine Phosphoribosylpyrophosphate, subunit 1, domain 1"/>
    <property type="match status" value="1"/>
</dbReference>
<evidence type="ECO:0000256" key="9">
    <source>
        <dbReference type="PIRSR" id="PIRSR001589-1"/>
    </source>
</evidence>
<dbReference type="InterPro" id="IPR014729">
    <property type="entry name" value="Rossmann-like_a/b/a_fold"/>
</dbReference>
<evidence type="ECO:0000313" key="14">
    <source>
        <dbReference type="Proteomes" id="UP000319756"/>
    </source>
</evidence>